<dbReference type="SUPFAM" id="SSF51735">
    <property type="entry name" value="NAD(P)-binding Rossmann-fold domains"/>
    <property type="match status" value="1"/>
</dbReference>
<evidence type="ECO:0000256" key="1">
    <source>
        <dbReference type="ARBA" id="ARBA00009219"/>
    </source>
</evidence>
<gene>
    <name evidence="4" type="ORF">G7Y89_g3612</name>
</gene>
<evidence type="ECO:0000313" key="4">
    <source>
        <dbReference type="EMBL" id="KAF4634488.1"/>
    </source>
</evidence>
<evidence type="ECO:0000313" key="5">
    <source>
        <dbReference type="Proteomes" id="UP000566819"/>
    </source>
</evidence>
<dbReference type="GO" id="GO:0016616">
    <property type="term" value="F:oxidoreductase activity, acting on the CH-OH group of donors, NAD or NADP as acceptor"/>
    <property type="evidence" value="ECO:0007669"/>
    <property type="project" value="InterPro"/>
</dbReference>
<dbReference type="Proteomes" id="UP000566819">
    <property type="component" value="Unassembled WGS sequence"/>
</dbReference>
<dbReference type="PANTHER" id="PTHR43245">
    <property type="entry name" value="BIFUNCTIONAL POLYMYXIN RESISTANCE PROTEIN ARNA"/>
    <property type="match status" value="1"/>
</dbReference>
<dbReference type="InterPro" id="IPR036291">
    <property type="entry name" value="NAD(P)-bd_dom_sf"/>
</dbReference>
<reference evidence="4 5" key="1">
    <citation type="submission" date="2020-03" db="EMBL/GenBank/DDBJ databases">
        <title>Draft Genome Sequence of Cudoniella acicularis.</title>
        <authorList>
            <person name="Buettner E."/>
            <person name="Kellner H."/>
        </authorList>
    </citation>
    <scope>NUCLEOTIDE SEQUENCE [LARGE SCALE GENOMIC DNA]</scope>
    <source>
        <strain evidence="4 5">DSM 108380</strain>
    </source>
</reference>
<dbReference type="SMART" id="SM00822">
    <property type="entry name" value="PKS_KR"/>
    <property type="match status" value="1"/>
</dbReference>
<feature type="domain" description="Ketoreductase" evidence="3">
    <location>
        <begin position="8"/>
        <end position="164"/>
    </location>
</feature>
<proteinExistence type="inferred from homology"/>
<dbReference type="EMBL" id="JAAMPI010000181">
    <property type="protein sequence ID" value="KAF4634488.1"/>
    <property type="molecule type" value="Genomic_DNA"/>
</dbReference>
<dbReference type="InterPro" id="IPR050177">
    <property type="entry name" value="Lipid_A_modif_metabolic_enz"/>
</dbReference>
<keyword evidence="2" id="KW-0560">Oxidoreductase</keyword>
<dbReference type="GO" id="GO:0006694">
    <property type="term" value="P:steroid biosynthetic process"/>
    <property type="evidence" value="ECO:0007669"/>
    <property type="project" value="InterPro"/>
</dbReference>
<dbReference type="Pfam" id="PF01073">
    <property type="entry name" value="3Beta_HSD"/>
    <property type="match status" value="1"/>
</dbReference>
<organism evidence="4 5">
    <name type="scientific">Cudoniella acicularis</name>
    <dbReference type="NCBI Taxonomy" id="354080"/>
    <lineage>
        <taxon>Eukaryota</taxon>
        <taxon>Fungi</taxon>
        <taxon>Dikarya</taxon>
        <taxon>Ascomycota</taxon>
        <taxon>Pezizomycotina</taxon>
        <taxon>Leotiomycetes</taxon>
        <taxon>Helotiales</taxon>
        <taxon>Tricladiaceae</taxon>
        <taxon>Cudoniella</taxon>
    </lineage>
</organism>
<protein>
    <recommendedName>
        <fullName evidence="3">Ketoreductase domain-containing protein</fullName>
    </recommendedName>
</protein>
<dbReference type="OrthoDB" id="10058185at2759"/>
<comment type="caution">
    <text evidence="4">The sequence shown here is derived from an EMBL/GenBank/DDBJ whole genome shotgun (WGS) entry which is preliminary data.</text>
</comment>
<comment type="similarity">
    <text evidence="1">Belongs to the 3-beta-HSD family.</text>
</comment>
<sequence>MTSEKELGVVLVVGGCGYLGSNVVQLLSSEPSCSSVHVLSRNPTLNLHPNVNYHAGDIANQQEVKALLDEIKPRVIIHTATPPYTLPEKVMRHTNVMGTRVLLQCAAADSSVRAFVYTSTDSAVIPQYGVRIDEEAAMLYTETSQCNPYERTKAMADAEVLAANAPALTTAVLRVPAMYGEKDDKTMTALLGMVKKGQHKTQIGNNKNKFEFLFVESAATAHILAAKALLRSKDKESSSNGRVDGEAFFISDGVSVPYFDFARKVFAMAGYPVEQKEVQVIPYGVVLAFAILGEWMYWIFTLGTKQPDIPVLGIKYLGQGCCDWNIEKAKTRLGFEPVPDQDVVLKKVVESEMKRLGVKPGPQFSST</sequence>
<evidence type="ECO:0000256" key="2">
    <source>
        <dbReference type="ARBA" id="ARBA00023002"/>
    </source>
</evidence>
<accession>A0A8H4RSC2</accession>
<dbReference type="InterPro" id="IPR057326">
    <property type="entry name" value="KR_dom"/>
</dbReference>
<dbReference type="InterPro" id="IPR002225">
    <property type="entry name" value="3Beta_OHSteriod_DH/Estase"/>
</dbReference>
<evidence type="ECO:0000259" key="3">
    <source>
        <dbReference type="SMART" id="SM00822"/>
    </source>
</evidence>
<dbReference type="PANTHER" id="PTHR43245:SF51">
    <property type="entry name" value="SHORT CHAIN DEHYDROGENASE_REDUCTASE FAMILY 42E, MEMBER 2"/>
    <property type="match status" value="1"/>
</dbReference>
<dbReference type="AlphaFoldDB" id="A0A8H4RSC2"/>
<keyword evidence="5" id="KW-1185">Reference proteome</keyword>
<name>A0A8H4RSC2_9HELO</name>
<dbReference type="Gene3D" id="3.40.50.720">
    <property type="entry name" value="NAD(P)-binding Rossmann-like Domain"/>
    <property type="match status" value="1"/>
</dbReference>